<dbReference type="Proteomes" id="UP001596156">
    <property type="component" value="Unassembled WGS sequence"/>
</dbReference>
<comment type="caution">
    <text evidence="2">The sequence shown here is derived from an EMBL/GenBank/DDBJ whole genome shotgun (WGS) entry which is preliminary data.</text>
</comment>
<evidence type="ECO:0000256" key="1">
    <source>
        <dbReference type="SAM" id="MobiDB-lite"/>
    </source>
</evidence>
<evidence type="ECO:0000313" key="2">
    <source>
        <dbReference type="EMBL" id="MFC5223891.1"/>
    </source>
</evidence>
<keyword evidence="3" id="KW-1185">Reference proteome</keyword>
<dbReference type="EMBL" id="JBHSKL010000004">
    <property type="protein sequence ID" value="MFC5223891.1"/>
    <property type="molecule type" value="Genomic_DNA"/>
</dbReference>
<protein>
    <submittedName>
        <fullName evidence="2">Uncharacterized protein</fullName>
    </submittedName>
</protein>
<evidence type="ECO:0000313" key="3">
    <source>
        <dbReference type="Proteomes" id="UP001596156"/>
    </source>
</evidence>
<gene>
    <name evidence="2" type="ORF">ACFPN6_04585</name>
</gene>
<name>A0ABW0D313_STRFI</name>
<feature type="compositionally biased region" description="Polar residues" evidence="1">
    <location>
        <begin position="1"/>
        <end position="12"/>
    </location>
</feature>
<sequence>MSSTPEATSDGTTAEAPAGYTLVPPPGWDMIPLREGTSEAIKRIVDGSVRELPADIPRDDVTKARLELIKRLKKVARQAREARAMDLHLPVERIDGVALPASFIISEPLSAPALGMDAAMVLSSLRPDASQREEVVIDGATGFRVDSVAQPDSARDVEHPSRRVEYILRIPNSATPKWLTVSFSTIADGRPDSEMAEILVELFDAVMTTFRWSYA</sequence>
<reference evidence="3" key="1">
    <citation type="journal article" date="2019" name="Int. J. Syst. Evol. Microbiol.">
        <title>The Global Catalogue of Microorganisms (GCM) 10K type strain sequencing project: providing services to taxonomists for standard genome sequencing and annotation.</title>
        <authorList>
            <consortium name="The Broad Institute Genomics Platform"/>
            <consortium name="The Broad Institute Genome Sequencing Center for Infectious Disease"/>
            <person name="Wu L."/>
            <person name="Ma J."/>
        </authorList>
    </citation>
    <scope>NUCLEOTIDE SEQUENCE [LARGE SCALE GENOMIC DNA]</scope>
    <source>
        <strain evidence="3">CCM 8479</strain>
    </source>
</reference>
<dbReference type="RefSeq" id="WP_344645003.1">
    <property type="nucleotide sequence ID" value="NZ_BAAASS010000012.1"/>
</dbReference>
<proteinExistence type="predicted"/>
<accession>A0ABW0D313</accession>
<feature type="region of interest" description="Disordered" evidence="1">
    <location>
        <begin position="1"/>
        <end position="23"/>
    </location>
</feature>
<organism evidence="2 3">
    <name type="scientific">Streptomyces fimbriatus</name>
    <dbReference type="NCBI Taxonomy" id="68197"/>
    <lineage>
        <taxon>Bacteria</taxon>
        <taxon>Bacillati</taxon>
        <taxon>Actinomycetota</taxon>
        <taxon>Actinomycetes</taxon>
        <taxon>Kitasatosporales</taxon>
        <taxon>Streptomycetaceae</taxon>
        <taxon>Streptomyces</taxon>
    </lineage>
</organism>